<dbReference type="KEGG" id="nsn:EXE58_13720"/>
<dbReference type="Proteomes" id="UP000294853">
    <property type="component" value="Chromosome"/>
</dbReference>
<evidence type="ECO:0000259" key="3">
    <source>
        <dbReference type="Pfam" id="PF03061"/>
    </source>
</evidence>
<organism evidence="4 5">
    <name type="scientific">Nocardioides seonyuensis</name>
    <dbReference type="NCBI Taxonomy" id="2518371"/>
    <lineage>
        <taxon>Bacteria</taxon>
        <taxon>Bacillati</taxon>
        <taxon>Actinomycetota</taxon>
        <taxon>Actinomycetes</taxon>
        <taxon>Propionibacteriales</taxon>
        <taxon>Nocardioidaceae</taxon>
        <taxon>Nocardioides</taxon>
    </lineage>
</organism>
<gene>
    <name evidence="4" type="ORF">EXE58_13720</name>
</gene>
<proteinExistence type="inferred from homology"/>
<protein>
    <submittedName>
        <fullName evidence="4">PaaI family thioesterase</fullName>
    </submittedName>
</protein>
<evidence type="ECO:0000256" key="2">
    <source>
        <dbReference type="ARBA" id="ARBA00022801"/>
    </source>
</evidence>
<dbReference type="RefSeq" id="WP_135268401.1">
    <property type="nucleotide sequence ID" value="NZ_CP038436.1"/>
</dbReference>
<dbReference type="AlphaFoldDB" id="A0A4P7IGE8"/>
<comment type="similarity">
    <text evidence="1">Belongs to the thioesterase PaaI family.</text>
</comment>
<dbReference type="Pfam" id="PF03061">
    <property type="entry name" value="4HBT"/>
    <property type="match status" value="1"/>
</dbReference>
<dbReference type="CDD" id="cd03443">
    <property type="entry name" value="PaaI_thioesterase"/>
    <property type="match status" value="1"/>
</dbReference>
<keyword evidence="5" id="KW-1185">Reference proteome</keyword>
<evidence type="ECO:0000313" key="4">
    <source>
        <dbReference type="EMBL" id="QBX56414.1"/>
    </source>
</evidence>
<sequence>MSDQTPEQASREVIDRVQGSFDRQGLMRLLGAQLTHVAPGRVQVTLSHRDEVTQQHGYIHAGATSAIADTAGGYAALTLMPPTSEVLTVEYKLNLVAPAAGDHLEAIGTVLKSGRTLSICRLEVFAVSDDGRKLVAAGQQTLIGVPGTPSTTGVSS</sequence>
<keyword evidence="2" id="KW-0378">Hydrolase</keyword>
<dbReference type="PANTHER" id="PTHR21660">
    <property type="entry name" value="THIOESTERASE SUPERFAMILY MEMBER-RELATED"/>
    <property type="match status" value="1"/>
</dbReference>
<accession>A0A4P7IGE8</accession>
<dbReference type="NCBIfam" id="TIGR00369">
    <property type="entry name" value="unchar_dom_1"/>
    <property type="match status" value="1"/>
</dbReference>
<dbReference type="PANTHER" id="PTHR21660:SF1">
    <property type="entry name" value="ACYL-COENZYME A THIOESTERASE 13"/>
    <property type="match status" value="1"/>
</dbReference>
<dbReference type="GO" id="GO:0047617">
    <property type="term" value="F:fatty acyl-CoA hydrolase activity"/>
    <property type="evidence" value="ECO:0007669"/>
    <property type="project" value="InterPro"/>
</dbReference>
<evidence type="ECO:0000256" key="1">
    <source>
        <dbReference type="ARBA" id="ARBA00008324"/>
    </source>
</evidence>
<dbReference type="SUPFAM" id="SSF54637">
    <property type="entry name" value="Thioesterase/thiol ester dehydrase-isomerase"/>
    <property type="match status" value="1"/>
</dbReference>
<dbReference type="InterPro" id="IPR006683">
    <property type="entry name" value="Thioestr_dom"/>
</dbReference>
<name>A0A4P7IGE8_9ACTN</name>
<feature type="domain" description="Thioesterase" evidence="3">
    <location>
        <begin position="56"/>
        <end position="128"/>
    </location>
</feature>
<dbReference type="InterPro" id="IPR003736">
    <property type="entry name" value="PAAI_dom"/>
</dbReference>
<dbReference type="InterPro" id="IPR039298">
    <property type="entry name" value="ACOT13"/>
</dbReference>
<dbReference type="Gene3D" id="3.10.129.10">
    <property type="entry name" value="Hotdog Thioesterase"/>
    <property type="match status" value="1"/>
</dbReference>
<reference evidence="4 5" key="1">
    <citation type="submission" date="2019-03" db="EMBL/GenBank/DDBJ databases">
        <title>Three New Species of Nocardioides, Nocardioides euryhalodurans sp. nov., Nocardioides seonyuensis sp. nov. and Nocardioides eburneoflavus sp. nov. Iolated from Soil.</title>
        <authorList>
            <person name="Roh S.G."/>
            <person name="Lee C."/>
            <person name="Kim M.-K."/>
            <person name="Kim S.B."/>
        </authorList>
    </citation>
    <scope>NUCLEOTIDE SEQUENCE [LARGE SCALE GENOMIC DNA]</scope>
    <source>
        <strain evidence="4 5">MMS17-SY207-3</strain>
    </source>
</reference>
<evidence type="ECO:0000313" key="5">
    <source>
        <dbReference type="Proteomes" id="UP000294853"/>
    </source>
</evidence>
<dbReference type="OrthoDB" id="9806185at2"/>
<dbReference type="EMBL" id="CP038436">
    <property type="protein sequence ID" value="QBX56414.1"/>
    <property type="molecule type" value="Genomic_DNA"/>
</dbReference>
<dbReference type="InterPro" id="IPR029069">
    <property type="entry name" value="HotDog_dom_sf"/>
</dbReference>